<dbReference type="Proteomes" id="UP001236014">
    <property type="component" value="Chromosome"/>
</dbReference>
<dbReference type="Pfam" id="PF11716">
    <property type="entry name" value="MDMPI_N"/>
    <property type="match status" value="1"/>
</dbReference>
<dbReference type="GO" id="GO:0016853">
    <property type="term" value="F:isomerase activity"/>
    <property type="evidence" value="ECO:0007669"/>
    <property type="project" value="UniProtKB-KW"/>
</dbReference>
<keyword evidence="3" id="KW-1185">Reference proteome</keyword>
<dbReference type="AlphaFoldDB" id="A0A9Y2IF10"/>
<name>A0A9Y2IF10_9PSEU</name>
<dbReference type="InterPro" id="IPR034660">
    <property type="entry name" value="DinB/YfiT-like"/>
</dbReference>
<dbReference type="EMBL" id="CP127294">
    <property type="protein sequence ID" value="WIX77173.1"/>
    <property type="molecule type" value="Genomic_DNA"/>
</dbReference>
<gene>
    <name evidence="2" type="ORF">QRX50_38115</name>
</gene>
<dbReference type="Gene3D" id="1.20.120.450">
    <property type="entry name" value="dinb family like domain"/>
    <property type="match status" value="1"/>
</dbReference>
<evidence type="ECO:0000259" key="1">
    <source>
        <dbReference type="Pfam" id="PF11716"/>
    </source>
</evidence>
<feature type="domain" description="Mycothiol-dependent maleylpyruvate isomerase metal-binding" evidence="1">
    <location>
        <begin position="7"/>
        <end position="76"/>
    </location>
</feature>
<keyword evidence="2" id="KW-0413">Isomerase</keyword>
<dbReference type="SUPFAM" id="SSF109854">
    <property type="entry name" value="DinB/YfiT-like putative metalloenzymes"/>
    <property type="match status" value="1"/>
</dbReference>
<proteinExistence type="predicted"/>
<dbReference type="KEGG" id="acab:QRX50_38115"/>
<dbReference type="InterPro" id="IPR024344">
    <property type="entry name" value="MDMPI_metal-binding"/>
</dbReference>
<sequence length="156" mass="16234">MYRSPGERAAAIETGAARPDLRRWVAASAADLAEAAGAMLAAAWAAEVVTAQGRTVAAGETAWLRARETCVHAVDLGAGTTFDDLPDGFLAVLVDDIAAWRSARPAPAIRLTTPCTDHEITGDGTPVSVDLPLATAAAWLAGRHHEAGLPTLPNWM</sequence>
<dbReference type="Gene3D" id="3.30.1050.20">
    <property type="match status" value="1"/>
</dbReference>
<reference evidence="2 3" key="1">
    <citation type="submission" date="2023-06" db="EMBL/GenBank/DDBJ databases">
        <authorList>
            <person name="Oyuntsetseg B."/>
            <person name="Kim S.B."/>
        </authorList>
    </citation>
    <scope>NUCLEOTIDE SEQUENCE [LARGE SCALE GENOMIC DNA]</scope>
    <source>
        <strain evidence="2 3">2-15</strain>
    </source>
</reference>
<organism evidence="2 3">
    <name type="scientific">Amycolatopsis carbonis</name>
    <dbReference type="NCBI Taxonomy" id="715471"/>
    <lineage>
        <taxon>Bacteria</taxon>
        <taxon>Bacillati</taxon>
        <taxon>Actinomycetota</taxon>
        <taxon>Actinomycetes</taxon>
        <taxon>Pseudonocardiales</taxon>
        <taxon>Pseudonocardiaceae</taxon>
        <taxon>Amycolatopsis</taxon>
    </lineage>
</organism>
<dbReference type="SUPFAM" id="SSF55718">
    <property type="entry name" value="SCP-like"/>
    <property type="match status" value="1"/>
</dbReference>
<evidence type="ECO:0000313" key="2">
    <source>
        <dbReference type="EMBL" id="WIX77173.1"/>
    </source>
</evidence>
<protein>
    <submittedName>
        <fullName evidence="2">Maleylpyruvate isomerase N-terminal domain-containing protein</fullName>
    </submittedName>
</protein>
<dbReference type="RefSeq" id="WP_285967915.1">
    <property type="nucleotide sequence ID" value="NZ_CP127294.1"/>
</dbReference>
<evidence type="ECO:0000313" key="3">
    <source>
        <dbReference type="Proteomes" id="UP001236014"/>
    </source>
</evidence>
<dbReference type="InterPro" id="IPR036527">
    <property type="entry name" value="SCP2_sterol-bd_dom_sf"/>
</dbReference>
<dbReference type="GO" id="GO:0046872">
    <property type="term" value="F:metal ion binding"/>
    <property type="evidence" value="ECO:0007669"/>
    <property type="project" value="InterPro"/>
</dbReference>
<accession>A0A9Y2IF10</accession>